<proteinExistence type="predicted"/>
<dbReference type="FunFam" id="3.40.50.300:FF:000006">
    <property type="entry name" value="DNA-binding transcriptional regulator NtrC"/>
    <property type="match status" value="1"/>
</dbReference>
<dbReference type="SUPFAM" id="SSF54631">
    <property type="entry name" value="CBS-domain pair"/>
    <property type="match status" value="1"/>
</dbReference>
<dbReference type="InterPro" id="IPR002197">
    <property type="entry name" value="HTH_Fis"/>
</dbReference>
<dbReference type="PROSITE" id="PS50112">
    <property type="entry name" value="PAS"/>
    <property type="match status" value="1"/>
</dbReference>
<accession>A0A0B6ARM7</accession>
<evidence type="ECO:0000313" key="1">
    <source>
        <dbReference type="EMBL" id="AJI23333.1"/>
    </source>
</evidence>
<dbReference type="SMART" id="SM00382">
    <property type="entry name" value="AAA"/>
    <property type="match status" value="1"/>
</dbReference>
<dbReference type="CDD" id="cd02205">
    <property type="entry name" value="CBS_pair_SF"/>
    <property type="match status" value="1"/>
</dbReference>
<dbReference type="Gene3D" id="3.30.450.20">
    <property type="entry name" value="PAS domain"/>
    <property type="match status" value="1"/>
</dbReference>
<dbReference type="Gene3D" id="3.10.580.10">
    <property type="entry name" value="CBS-domain"/>
    <property type="match status" value="1"/>
</dbReference>
<dbReference type="PROSITE" id="PS00688">
    <property type="entry name" value="SIGMA54_INTERACT_3"/>
    <property type="match status" value="1"/>
</dbReference>
<dbReference type="InterPro" id="IPR003593">
    <property type="entry name" value="AAA+_ATPase"/>
</dbReference>
<name>A0A0B6ARM7_PRIM2</name>
<protein>
    <submittedName>
        <fullName evidence="1">Sensory box protein</fullName>
    </submittedName>
</protein>
<dbReference type="InterPro" id="IPR000014">
    <property type="entry name" value="PAS"/>
</dbReference>
<dbReference type="Gene3D" id="3.40.50.300">
    <property type="entry name" value="P-loop containing nucleotide triphosphate hydrolases"/>
    <property type="match status" value="1"/>
</dbReference>
<dbReference type="InterPro" id="IPR035965">
    <property type="entry name" value="PAS-like_dom_sf"/>
</dbReference>
<dbReference type="InterPro" id="IPR046342">
    <property type="entry name" value="CBS_dom_sf"/>
</dbReference>
<dbReference type="Pfam" id="PF25601">
    <property type="entry name" value="AAA_lid_14"/>
    <property type="match status" value="1"/>
</dbReference>
<dbReference type="InterPro" id="IPR025662">
    <property type="entry name" value="Sigma_54_int_dom_ATP-bd_1"/>
</dbReference>
<dbReference type="NCBIfam" id="TIGR00229">
    <property type="entry name" value="sensory_box"/>
    <property type="match status" value="1"/>
</dbReference>
<dbReference type="Proteomes" id="UP000031829">
    <property type="component" value="Chromosome"/>
</dbReference>
<dbReference type="SMART" id="SM00116">
    <property type="entry name" value="CBS"/>
    <property type="match status" value="2"/>
</dbReference>
<dbReference type="RefSeq" id="WP_034653107.1">
    <property type="nucleotide sequence ID" value="NZ_BCVB01000002.1"/>
</dbReference>
<dbReference type="InterPro" id="IPR025944">
    <property type="entry name" value="Sigma_54_int_dom_CS"/>
</dbReference>
<dbReference type="SUPFAM" id="SSF46689">
    <property type="entry name" value="Homeodomain-like"/>
    <property type="match status" value="1"/>
</dbReference>
<dbReference type="Pfam" id="PF00571">
    <property type="entry name" value="CBS"/>
    <property type="match status" value="2"/>
</dbReference>
<evidence type="ECO:0000313" key="2">
    <source>
        <dbReference type="Proteomes" id="UP000031829"/>
    </source>
</evidence>
<dbReference type="AlphaFoldDB" id="A0A0B6ARM7"/>
<dbReference type="InterPro" id="IPR058031">
    <property type="entry name" value="AAA_lid_NorR"/>
</dbReference>
<dbReference type="Gene3D" id="1.10.8.60">
    <property type="match status" value="1"/>
</dbReference>
<dbReference type="PROSITE" id="PS50045">
    <property type="entry name" value="SIGMA54_INTERACT_4"/>
    <property type="match status" value="1"/>
</dbReference>
<reference evidence="1 2" key="1">
    <citation type="journal article" date="2015" name="Genome Announc.">
        <title>Complete genome sequences for 35 biothreat assay-relevant bacillus species.</title>
        <authorList>
            <person name="Johnson S.L."/>
            <person name="Daligault H.E."/>
            <person name="Davenport K.W."/>
            <person name="Jaissle J."/>
            <person name="Frey K.G."/>
            <person name="Ladner J.T."/>
            <person name="Broomall S.M."/>
            <person name="Bishop-Lilly K.A."/>
            <person name="Bruce D.C."/>
            <person name="Gibbons H.S."/>
            <person name="Coyne S.R."/>
            <person name="Lo C.C."/>
            <person name="Meincke L."/>
            <person name="Munk A.C."/>
            <person name="Koroleva G.I."/>
            <person name="Rosenzweig C.N."/>
            <person name="Palacios G.F."/>
            <person name="Redden C.L."/>
            <person name="Minogue T.D."/>
            <person name="Chain P.S."/>
        </authorList>
    </citation>
    <scope>NUCLEOTIDE SEQUENCE [LARGE SCALE GENOMIC DNA]</scope>
    <source>
        <strain evidence="2">ATCC 14581 / DSM 32 / JCM 2506 / NBRC 15308 / NCIMB 9376 / NCTC 10342 / NRRL B-14308 / VKM B-512</strain>
    </source>
</reference>
<dbReference type="GO" id="GO:0005524">
    <property type="term" value="F:ATP binding"/>
    <property type="evidence" value="ECO:0007669"/>
    <property type="project" value="InterPro"/>
</dbReference>
<dbReference type="GO" id="GO:0043565">
    <property type="term" value="F:sequence-specific DNA binding"/>
    <property type="evidence" value="ECO:0007669"/>
    <property type="project" value="InterPro"/>
</dbReference>
<dbReference type="SMART" id="SM00091">
    <property type="entry name" value="PAS"/>
    <property type="match status" value="1"/>
</dbReference>
<dbReference type="InterPro" id="IPR000644">
    <property type="entry name" value="CBS_dom"/>
</dbReference>
<dbReference type="CDD" id="cd00130">
    <property type="entry name" value="PAS"/>
    <property type="match status" value="1"/>
</dbReference>
<dbReference type="InterPro" id="IPR002078">
    <property type="entry name" value="Sigma_54_int"/>
</dbReference>
<dbReference type="KEGG" id="bmeg:BG04_3969"/>
<dbReference type="Pfam" id="PF00158">
    <property type="entry name" value="Sigma54_activat"/>
    <property type="match status" value="1"/>
</dbReference>
<dbReference type="HOGENOM" id="CLU_000445_8_1_9"/>
<dbReference type="GO" id="GO:0006355">
    <property type="term" value="P:regulation of DNA-templated transcription"/>
    <property type="evidence" value="ECO:0007669"/>
    <property type="project" value="InterPro"/>
</dbReference>
<dbReference type="InterPro" id="IPR027417">
    <property type="entry name" value="P-loop_NTPase"/>
</dbReference>
<dbReference type="SUPFAM" id="SSF52540">
    <property type="entry name" value="P-loop containing nucleoside triphosphate hydrolases"/>
    <property type="match status" value="1"/>
</dbReference>
<dbReference type="PRINTS" id="PR01590">
    <property type="entry name" value="HTHFIS"/>
</dbReference>
<dbReference type="Pfam" id="PF02954">
    <property type="entry name" value="HTH_8"/>
    <property type="match status" value="1"/>
</dbReference>
<dbReference type="SUPFAM" id="SSF55785">
    <property type="entry name" value="PYP-like sensor domain (PAS domain)"/>
    <property type="match status" value="1"/>
</dbReference>
<dbReference type="InterPro" id="IPR025943">
    <property type="entry name" value="Sigma_54_int_dom_ATP-bd_2"/>
</dbReference>
<dbReference type="PROSITE" id="PS00675">
    <property type="entry name" value="SIGMA54_INTERACT_1"/>
    <property type="match status" value="1"/>
</dbReference>
<dbReference type="PROSITE" id="PS00676">
    <property type="entry name" value="SIGMA54_INTERACT_2"/>
    <property type="match status" value="1"/>
</dbReference>
<dbReference type="GeneID" id="93642002"/>
<dbReference type="PROSITE" id="PS51371">
    <property type="entry name" value="CBS"/>
    <property type="match status" value="1"/>
</dbReference>
<organism evidence="1 2">
    <name type="scientific">Priestia megaterium (strain ATCC 14581 / DSM 32 / CCUG 1817 / JCM 2506 / NBRC 15308 / NCIMB 9376 / NCTC 10342 / NRRL B-14308 / VKM B-512 / Ford 19)</name>
    <name type="common">Bacillus megaterium</name>
    <dbReference type="NCBI Taxonomy" id="1348623"/>
    <lineage>
        <taxon>Bacteria</taxon>
        <taxon>Bacillati</taxon>
        <taxon>Bacillota</taxon>
        <taxon>Bacilli</taxon>
        <taxon>Bacillales</taxon>
        <taxon>Bacillaceae</taxon>
        <taxon>Priestia</taxon>
    </lineage>
</organism>
<dbReference type="PANTHER" id="PTHR32071">
    <property type="entry name" value="TRANSCRIPTIONAL REGULATORY PROTEIN"/>
    <property type="match status" value="1"/>
</dbReference>
<dbReference type="PANTHER" id="PTHR32071:SF57">
    <property type="entry name" value="C4-DICARBOXYLATE TRANSPORT TRANSCRIPTIONAL REGULATORY PROTEIN DCTD"/>
    <property type="match status" value="1"/>
</dbReference>
<dbReference type="Pfam" id="PF00989">
    <property type="entry name" value="PAS"/>
    <property type="match status" value="1"/>
</dbReference>
<gene>
    <name evidence="1" type="ORF">BG04_3969</name>
</gene>
<sequence length="604" mass="68435">MIQDFNKYTPFDYNQIKNNELVHRWMRPLSANLIEGQTLKEAIHLLDMHGIEGLPVVSAQQKVIGVLTTPELLRSLTGCHSLNTKVEEVMKPSINSVSPHDSIDTAWKIQGGILPVIDEKEKLVGLLTKTDILHSYSFYLKHLQENPYAVETLDAVLESAYEGIVIVDTNGIIKEFNAAYCRFLGKKREEAIGKHVTEIIENTRVHIVSETGTDERGYVQRIQGQDMIVHRIPIRKEEKIVGAIGMLIFEGVSELYNILGRMQELSRKVTESHLPNPEQIENNNHFDQIIGESPAIQTVKEIARKAAKTPSTVLITGESGTGKELFAKAIHYSSPFSEGPFVSINCAAIPEQLLEAELFGYEEGAFTGARKGGKPGKFEQAHKGTLFLDEIGDMPLLMQAKILRVLQDREVERVGGMKSQHVDVRIIAATNKRLEELVKKGEFREDLYYRLNIIRLSIPPLIERKEDIQILLIHHLKNFCEKFGIIKKSFSFEAMRYLQEYQWPGNIRELVNTVEMLVSLVENQEITEEDLPAHFRKKDTSSFITEKNSDTNRLLKKVREDILSSEKDTILRTLADVNGNKAAAARILGIQRSTLYIKLKKYGL</sequence>
<dbReference type="EMBL" id="CP009920">
    <property type="protein sequence ID" value="AJI23333.1"/>
    <property type="molecule type" value="Genomic_DNA"/>
</dbReference>
<dbReference type="Gene3D" id="1.10.10.60">
    <property type="entry name" value="Homeodomain-like"/>
    <property type="match status" value="1"/>
</dbReference>
<dbReference type="CDD" id="cd00009">
    <property type="entry name" value="AAA"/>
    <property type="match status" value="1"/>
</dbReference>
<dbReference type="InterPro" id="IPR013767">
    <property type="entry name" value="PAS_fold"/>
</dbReference>
<dbReference type="InterPro" id="IPR009057">
    <property type="entry name" value="Homeodomain-like_sf"/>
</dbReference>